<dbReference type="Proteomes" id="UP000036449">
    <property type="component" value="Unassembled WGS sequence"/>
</dbReference>
<dbReference type="Pfam" id="PF13335">
    <property type="entry name" value="Mg_chelatase_C"/>
    <property type="match status" value="1"/>
</dbReference>
<dbReference type="PANTHER" id="PTHR32039:SF7">
    <property type="entry name" value="COMPETENCE PROTEIN COMM"/>
    <property type="match status" value="1"/>
</dbReference>
<dbReference type="GO" id="GO:0005524">
    <property type="term" value="F:ATP binding"/>
    <property type="evidence" value="ECO:0007669"/>
    <property type="project" value="InterPro"/>
</dbReference>
<accession>A0A0J6SXS8</accession>
<reference evidence="3 4" key="1">
    <citation type="submission" date="2015-03" db="EMBL/GenBank/DDBJ databases">
        <title>Genome sequencing of Methylobacterium tarhaniae DSM 25844.</title>
        <authorList>
            <person name="Chaudhry V."/>
            <person name="Patil P.B."/>
        </authorList>
    </citation>
    <scope>NUCLEOTIDE SEQUENCE [LARGE SCALE GENOMIC DNA]</scope>
    <source>
        <strain evidence="3 4">DSM 25844</strain>
    </source>
</reference>
<dbReference type="CDD" id="cd00009">
    <property type="entry name" value="AAA"/>
    <property type="match status" value="1"/>
</dbReference>
<evidence type="ECO:0000259" key="2">
    <source>
        <dbReference type="SMART" id="SM00382"/>
    </source>
</evidence>
<evidence type="ECO:0000313" key="4">
    <source>
        <dbReference type="Proteomes" id="UP000036449"/>
    </source>
</evidence>
<dbReference type="AlphaFoldDB" id="A0A0J6SXS8"/>
<dbReference type="SUPFAM" id="SSF54211">
    <property type="entry name" value="Ribosomal protein S5 domain 2-like"/>
    <property type="match status" value="1"/>
</dbReference>
<dbReference type="InterPro" id="IPR004482">
    <property type="entry name" value="Mg_chelat-rel"/>
</dbReference>
<name>A0A0J6SXS8_9HYPH</name>
<dbReference type="InterPro" id="IPR020568">
    <property type="entry name" value="Ribosomal_Su5_D2-typ_SF"/>
</dbReference>
<evidence type="ECO:0000313" key="3">
    <source>
        <dbReference type="EMBL" id="KMO38524.1"/>
    </source>
</evidence>
<proteinExistence type="inferred from homology"/>
<dbReference type="RefSeq" id="WP_048452140.1">
    <property type="nucleotide sequence ID" value="NZ_JBNNPJ010000017.1"/>
</dbReference>
<dbReference type="Pfam" id="PF01078">
    <property type="entry name" value="Mg_chelatase"/>
    <property type="match status" value="1"/>
</dbReference>
<gene>
    <name evidence="3" type="ORF">VQ03_17400</name>
</gene>
<dbReference type="OrthoDB" id="9813147at2"/>
<keyword evidence="4" id="KW-1185">Reference proteome</keyword>
<dbReference type="PANTHER" id="PTHR32039">
    <property type="entry name" value="MAGNESIUM-CHELATASE SUBUNIT CHLI"/>
    <property type="match status" value="1"/>
</dbReference>
<dbReference type="EMBL" id="LABZ01000122">
    <property type="protein sequence ID" value="KMO38524.1"/>
    <property type="molecule type" value="Genomic_DNA"/>
</dbReference>
<sequence>MVTRVATVAFEGIEARAVDVQVQITPGAVAFTVVGLPDKAVAESRERVRSALIASGLALPAKRITVNLAPADLPKEGSHYDLPIALGMMCAIGALPADALSGYCVLGELALDGSLTAVAGVLPAAMAANARGLGLICPAASGPEAAWAAGDMDVLAPRSLIQLANHFKGTQVMARPVPAVAAPAGALPDLREIKGQEGAKRALEIAAAGAHNLLMNGPPGAGKSMLAARLPSILPPLGPRELLEVSMIQSVAGTLKDGALSNRRPFRAPHHSASMAALVGGGIGARPGEVSLAHGGVLFLDELPEFNGQVLDSLRQPLETGNVMIARANHRVTYPARFQLVAAMNPCRCGQATEPGFACRRGPNERCVAQYQARLSGPLLDRIDLQIEVPAVTAADLILPPPDEGSAEAAARVAAARSLQERRYAEVGQPAGTTNASCPATLIEEAARPDAEGMALIRDAADAMRLSARGFHRVLRVARTLADLDGEARVRRLHLAEALSYRSRSDRRPAAA</sequence>
<evidence type="ECO:0000256" key="1">
    <source>
        <dbReference type="ARBA" id="ARBA00006354"/>
    </source>
</evidence>
<dbReference type="InterPro" id="IPR025158">
    <property type="entry name" value="Mg_chelat-rel_C"/>
</dbReference>
<dbReference type="Pfam" id="PF13541">
    <property type="entry name" value="ChlI"/>
    <property type="match status" value="1"/>
</dbReference>
<comment type="caution">
    <text evidence="3">The sequence shown here is derived from an EMBL/GenBank/DDBJ whole genome shotgun (WGS) entry which is preliminary data.</text>
</comment>
<dbReference type="InterPro" id="IPR014721">
    <property type="entry name" value="Ribsml_uS5_D2-typ_fold_subgr"/>
</dbReference>
<dbReference type="InterPro" id="IPR000523">
    <property type="entry name" value="Mg_chelatse_chII-like_cat_dom"/>
</dbReference>
<feature type="domain" description="AAA+ ATPase" evidence="2">
    <location>
        <begin position="209"/>
        <end position="393"/>
    </location>
</feature>
<comment type="similarity">
    <text evidence="1">Belongs to the Mg-chelatase subunits D/I family. ComM subfamily.</text>
</comment>
<dbReference type="PATRIC" id="fig|1187852.3.peg.759"/>
<dbReference type="NCBIfam" id="TIGR00368">
    <property type="entry name" value="YifB family Mg chelatase-like AAA ATPase"/>
    <property type="match status" value="1"/>
</dbReference>
<dbReference type="InterPro" id="IPR027417">
    <property type="entry name" value="P-loop_NTPase"/>
</dbReference>
<dbReference type="SMART" id="SM00382">
    <property type="entry name" value="AAA"/>
    <property type="match status" value="1"/>
</dbReference>
<protein>
    <submittedName>
        <fullName evidence="3">ATPase AAA</fullName>
    </submittedName>
</protein>
<dbReference type="InterPro" id="IPR045006">
    <property type="entry name" value="CHLI-like"/>
</dbReference>
<dbReference type="Gene3D" id="3.30.230.10">
    <property type="match status" value="1"/>
</dbReference>
<dbReference type="SUPFAM" id="SSF52540">
    <property type="entry name" value="P-loop containing nucleoside triphosphate hydrolases"/>
    <property type="match status" value="1"/>
</dbReference>
<organism evidence="3 4">
    <name type="scientific">Methylobacterium tarhaniae</name>
    <dbReference type="NCBI Taxonomy" id="1187852"/>
    <lineage>
        <taxon>Bacteria</taxon>
        <taxon>Pseudomonadati</taxon>
        <taxon>Pseudomonadota</taxon>
        <taxon>Alphaproteobacteria</taxon>
        <taxon>Hyphomicrobiales</taxon>
        <taxon>Methylobacteriaceae</taxon>
        <taxon>Methylobacterium</taxon>
    </lineage>
</organism>
<dbReference type="InterPro" id="IPR003593">
    <property type="entry name" value="AAA+_ATPase"/>
</dbReference>
<dbReference type="Gene3D" id="3.40.50.300">
    <property type="entry name" value="P-loop containing nucleotide triphosphate hydrolases"/>
    <property type="match status" value="1"/>
</dbReference>